<evidence type="ECO:0000313" key="2">
    <source>
        <dbReference type="Proteomes" id="UP000478052"/>
    </source>
</evidence>
<dbReference type="Proteomes" id="UP000478052">
    <property type="component" value="Unassembled WGS sequence"/>
</dbReference>
<reference evidence="1 2" key="1">
    <citation type="submission" date="2019-08" db="EMBL/GenBank/DDBJ databases">
        <title>Whole genome of Aphis craccivora.</title>
        <authorList>
            <person name="Voronova N.V."/>
            <person name="Shulinski R.S."/>
            <person name="Bandarenka Y.V."/>
            <person name="Zhorov D.G."/>
            <person name="Warner D."/>
        </authorList>
    </citation>
    <scope>NUCLEOTIDE SEQUENCE [LARGE SCALE GENOMIC DNA]</scope>
    <source>
        <strain evidence="1">180601</strain>
        <tissue evidence="1">Whole Body</tissue>
    </source>
</reference>
<name>A0A6G0VTL2_APHCR</name>
<gene>
    <name evidence="1" type="ORF">FWK35_00027972</name>
</gene>
<dbReference type="OrthoDB" id="6624675at2759"/>
<keyword evidence="2" id="KW-1185">Reference proteome</keyword>
<protein>
    <submittedName>
        <fullName evidence="1">Uncharacterized protein</fullName>
    </submittedName>
</protein>
<evidence type="ECO:0000313" key="1">
    <source>
        <dbReference type="EMBL" id="KAF0708859.1"/>
    </source>
</evidence>
<proteinExistence type="predicted"/>
<dbReference type="AlphaFoldDB" id="A0A6G0VTL2"/>
<organism evidence="1 2">
    <name type="scientific">Aphis craccivora</name>
    <name type="common">Cowpea aphid</name>
    <dbReference type="NCBI Taxonomy" id="307492"/>
    <lineage>
        <taxon>Eukaryota</taxon>
        <taxon>Metazoa</taxon>
        <taxon>Ecdysozoa</taxon>
        <taxon>Arthropoda</taxon>
        <taxon>Hexapoda</taxon>
        <taxon>Insecta</taxon>
        <taxon>Pterygota</taxon>
        <taxon>Neoptera</taxon>
        <taxon>Paraneoptera</taxon>
        <taxon>Hemiptera</taxon>
        <taxon>Sternorrhyncha</taxon>
        <taxon>Aphidomorpha</taxon>
        <taxon>Aphidoidea</taxon>
        <taxon>Aphididae</taxon>
        <taxon>Aphidini</taxon>
        <taxon>Aphis</taxon>
        <taxon>Aphis</taxon>
    </lineage>
</organism>
<accession>A0A6G0VTL2</accession>
<sequence>MNDEHFITIGIKITKLTDIYLQKKPNLIEACKSKQLKRDNRIRQHRRNFKRPIKTPNRIDINELLIQSNLSDSSPETSNSANNKPKTTANDLLKISKILGNNANKLIAQADKYLNTKQDPDNKYNNLINLDHTETTKREHIYENIEITQNL</sequence>
<comment type="caution">
    <text evidence="1">The sequence shown here is derived from an EMBL/GenBank/DDBJ whole genome shotgun (WGS) entry which is preliminary data.</text>
</comment>
<dbReference type="EMBL" id="VUJU01012069">
    <property type="protein sequence ID" value="KAF0708859.1"/>
    <property type="molecule type" value="Genomic_DNA"/>
</dbReference>